<sequence>MSSELFTMNDRQSVTDQILHLYVYELQLEITEQHLQAVQETLNWIFSAREMKEDGVKNQRTVSSLQKENCSLLEETLQQEPVEEEVLKIAVEEEAASVQETVTDQTSVEAEDASAMEKKTCSCFSWLWSCKR</sequence>
<keyword evidence="2" id="KW-1185">Reference proteome</keyword>
<name>A0AAW2AZ34_CULAL</name>
<accession>A0AAW2AZ34</accession>
<comment type="caution">
    <text evidence="1">The sequence shown here is derived from an EMBL/GenBank/DDBJ whole genome shotgun (WGS) entry which is preliminary data.</text>
</comment>
<dbReference type="AlphaFoldDB" id="A0AAW2AZ34"/>
<protein>
    <submittedName>
        <fullName evidence="1">Uncharacterized protein</fullName>
    </submittedName>
</protein>
<evidence type="ECO:0000313" key="1">
    <source>
        <dbReference type="EMBL" id="KAK9978191.1"/>
    </source>
</evidence>
<organism evidence="1 2">
    <name type="scientific">Culter alburnus</name>
    <name type="common">Topmouth culter</name>
    <dbReference type="NCBI Taxonomy" id="194366"/>
    <lineage>
        <taxon>Eukaryota</taxon>
        <taxon>Metazoa</taxon>
        <taxon>Chordata</taxon>
        <taxon>Craniata</taxon>
        <taxon>Vertebrata</taxon>
        <taxon>Euteleostomi</taxon>
        <taxon>Actinopterygii</taxon>
        <taxon>Neopterygii</taxon>
        <taxon>Teleostei</taxon>
        <taxon>Ostariophysi</taxon>
        <taxon>Cypriniformes</taxon>
        <taxon>Xenocyprididae</taxon>
        <taxon>Xenocypridinae</taxon>
        <taxon>Culter</taxon>
    </lineage>
</organism>
<dbReference type="EMBL" id="JAWDJR010000003">
    <property type="protein sequence ID" value="KAK9978191.1"/>
    <property type="molecule type" value="Genomic_DNA"/>
</dbReference>
<gene>
    <name evidence="1" type="ORF">ABG768_019956</name>
</gene>
<reference evidence="1 2" key="1">
    <citation type="submission" date="2024-05" db="EMBL/GenBank/DDBJ databases">
        <title>A high-quality chromosomal-level genome assembly of Topmouth culter (Culter alburnus).</title>
        <authorList>
            <person name="Zhao H."/>
        </authorList>
    </citation>
    <scope>NUCLEOTIDE SEQUENCE [LARGE SCALE GENOMIC DNA]</scope>
    <source>
        <strain evidence="1">CATC2023</strain>
        <tissue evidence="1">Muscle</tissue>
    </source>
</reference>
<evidence type="ECO:0000313" key="2">
    <source>
        <dbReference type="Proteomes" id="UP001479290"/>
    </source>
</evidence>
<proteinExistence type="predicted"/>
<dbReference type="Proteomes" id="UP001479290">
    <property type="component" value="Unassembled WGS sequence"/>
</dbReference>